<evidence type="ECO:0000313" key="1">
    <source>
        <dbReference type="EMBL" id="NPT41439.1"/>
    </source>
</evidence>
<protein>
    <submittedName>
        <fullName evidence="1">Uncharacterized protein</fullName>
    </submittedName>
</protein>
<dbReference type="Proteomes" id="UP000652198">
    <property type="component" value="Unassembled WGS sequence"/>
</dbReference>
<sequence>MSLLFKRHSFSPVFSKTFGSQSRGADLERQFGHEHRHACYRYSANSDHSRVAGAGIAASRICAVRQR</sequence>
<dbReference type="EMBL" id="WOEY01000034">
    <property type="protein sequence ID" value="NPT41439.1"/>
    <property type="molecule type" value="Genomic_DNA"/>
</dbReference>
<accession>A0ABX2BKH2</accession>
<keyword evidence="2" id="KW-1185">Reference proteome</keyword>
<comment type="caution">
    <text evidence="1">The sequence shown here is derived from an EMBL/GenBank/DDBJ whole genome shotgun (WGS) entry which is preliminary data.</text>
</comment>
<name>A0ABX2BKH2_9BURK</name>
<gene>
    <name evidence="1" type="ORF">GNZ12_08925</name>
</gene>
<evidence type="ECO:0000313" key="2">
    <source>
        <dbReference type="Proteomes" id="UP000652198"/>
    </source>
</evidence>
<proteinExistence type="predicted"/>
<organism evidence="1 2">
    <name type="scientific">Paraburkholderia solitsugae</name>
    <dbReference type="NCBI Taxonomy" id="2675748"/>
    <lineage>
        <taxon>Bacteria</taxon>
        <taxon>Pseudomonadati</taxon>
        <taxon>Pseudomonadota</taxon>
        <taxon>Betaproteobacteria</taxon>
        <taxon>Burkholderiales</taxon>
        <taxon>Burkholderiaceae</taxon>
        <taxon>Paraburkholderia</taxon>
    </lineage>
</organism>
<reference evidence="1 2" key="1">
    <citation type="submission" date="2019-11" db="EMBL/GenBank/DDBJ databases">
        <title>Metabolism of dissolved organic matter in forest soils.</title>
        <authorList>
            <person name="Cyle K.T."/>
            <person name="Wilhelm R.C."/>
            <person name="Martinez C.E."/>
        </authorList>
    </citation>
    <scope>NUCLEOTIDE SEQUENCE [LARGE SCALE GENOMIC DNA]</scope>
    <source>
        <strain evidence="1 2">1N</strain>
    </source>
</reference>